<dbReference type="PANTHER" id="PTHR45947:SF3">
    <property type="entry name" value="SULFOQUINOVOSYL TRANSFERASE SQD2"/>
    <property type="match status" value="1"/>
</dbReference>
<dbReference type="Proteomes" id="UP000500767">
    <property type="component" value="Chromosome"/>
</dbReference>
<protein>
    <submittedName>
        <fullName evidence="3">Glycosyltransferase family 4 protein</fullName>
    </submittedName>
</protein>
<keyword evidence="3" id="KW-0808">Transferase</keyword>
<accession>A0A6M8HSB3</accession>
<evidence type="ECO:0000313" key="3">
    <source>
        <dbReference type="EMBL" id="QKE91384.1"/>
    </source>
</evidence>
<organism evidence="3 4">
    <name type="scientific">Lichenicola cladoniae</name>
    <dbReference type="NCBI Taxonomy" id="1484109"/>
    <lineage>
        <taxon>Bacteria</taxon>
        <taxon>Pseudomonadati</taxon>
        <taxon>Pseudomonadota</taxon>
        <taxon>Alphaproteobacteria</taxon>
        <taxon>Acetobacterales</taxon>
        <taxon>Acetobacteraceae</taxon>
        <taxon>Lichenicola</taxon>
    </lineage>
</organism>
<dbReference type="SUPFAM" id="SSF53756">
    <property type="entry name" value="UDP-Glycosyltransferase/glycogen phosphorylase"/>
    <property type="match status" value="1"/>
</dbReference>
<dbReference type="Pfam" id="PF13439">
    <property type="entry name" value="Glyco_transf_4"/>
    <property type="match status" value="1"/>
</dbReference>
<sequence length="369" mass="39528">MAIVLPPREGFSPDAVGAIGLLVHRLSDPQDLILGRKLSQAPFADRHFWPVQAPDWPRDPFVRGGGARYAAAAARMLAPTPPDLIEVQNRPEVASMLARRLPRIPVCLFLHNDPQDMRGARSPRARRALAGRMRIVAVSDYLRSRFLEGVGPGVTIGLLPNCLDLAALPPPRPAEARERLILFAGRLVADKGADSFVAACAQVLPSLPGWRAEMIGADRFHHGAADTPFLATLRPAAGRAGVTLAGYQPHAAVLEAMARAAIVVVPSRWMEPFGMTALEAMACGAALVCSGRGGLAKLVADAALVIDPDRPETLAAALLRLGHGQTERARLSGAGLARARGFDLPEARARLRTLRHDALASFPWIPRSR</sequence>
<keyword evidence="4" id="KW-1185">Reference proteome</keyword>
<feature type="domain" description="Glycosyltransferase subfamily 4-like N-terminal" evidence="2">
    <location>
        <begin position="54"/>
        <end position="166"/>
    </location>
</feature>
<dbReference type="PANTHER" id="PTHR45947">
    <property type="entry name" value="SULFOQUINOVOSYL TRANSFERASE SQD2"/>
    <property type="match status" value="1"/>
</dbReference>
<dbReference type="InterPro" id="IPR050194">
    <property type="entry name" value="Glycosyltransferase_grp1"/>
</dbReference>
<reference evidence="3 4" key="1">
    <citation type="journal article" date="2014" name="World J. Microbiol. Biotechnol.">
        <title>Biodiversity and physiological characteristics of Antarctic and Arctic lichens-associated bacteria.</title>
        <authorList>
            <person name="Lee Y.M."/>
            <person name="Kim E.H."/>
            <person name="Lee H.K."/>
            <person name="Hong S.G."/>
        </authorList>
    </citation>
    <scope>NUCLEOTIDE SEQUENCE [LARGE SCALE GENOMIC DNA]</scope>
    <source>
        <strain evidence="3 4">PAMC 26569</strain>
    </source>
</reference>
<dbReference type="GO" id="GO:0016757">
    <property type="term" value="F:glycosyltransferase activity"/>
    <property type="evidence" value="ECO:0007669"/>
    <property type="project" value="InterPro"/>
</dbReference>
<name>A0A6M8HSB3_9PROT</name>
<evidence type="ECO:0000313" key="4">
    <source>
        <dbReference type="Proteomes" id="UP000500767"/>
    </source>
</evidence>
<dbReference type="RefSeq" id="WP_239478749.1">
    <property type="nucleotide sequence ID" value="NZ_CP053708.1"/>
</dbReference>
<evidence type="ECO:0000259" key="2">
    <source>
        <dbReference type="Pfam" id="PF13439"/>
    </source>
</evidence>
<dbReference type="CDD" id="cd03801">
    <property type="entry name" value="GT4_PimA-like"/>
    <property type="match status" value="1"/>
</dbReference>
<feature type="domain" description="Glycosyl transferase family 1" evidence="1">
    <location>
        <begin position="176"/>
        <end position="333"/>
    </location>
</feature>
<dbReference type="Pfam" id="PF00534">
    <property type="entry name" value="Glycos_transf_1"/>
    <property type="match status" value="1"/>
</dbReference>
<dbReference type="Gene3D" id="3.40.50.2000">
    <property type="entry name" value="Glycogen Phosphorylase B"/>
    <property type="match status" value="2"/>
</dbReference>
<gene>
    <name evidence="3" type="ORF">HN018_16220</name>
</gene>
<dbReference type="InterPro" id="IPR028098">
    <property type="entry name" value="Glyco_trans_4-like_N"/>
</dbReference>
<dbReference type="EMBL" id="CP053708">
    <property type="protein sequence ID" value="QKE91384.1"/>
    <property type="molecule type" value="Genomic_DNA"/>
</dbReference>
<evidence type="ECO:0000259" key="1">
    <source>
        <dbReference type="Pfam" id="PF00534"/>
    </source>
</evidence>
<dbReference type="KEGG" id="lck:HN018_16220"/>
<dbReference type="InterPro" id="IPR001296">
    <property type="entry name" value="Glyco_trans_1"/>
</dbReference>
<proteinExistence type="predicted"/>
<dbReference type="AlphaFoldDB" id="A0A6M8HSB3"/>